<dbReference type="GO" id="GO:0030246">
    <property type="term" value="F:carbohydrate binding"/>
    <property type="evidence" value="ECO:0007669"/>
    <property type="project" value="InterPro"/>
</dbReference>
<dbReference type="InterPro" id="IPR013784">
    <property type="entry name" value="Carb-bd-like_fold"/>
</dbReference>
<gene>
    <name evidence="1" type="ORF">JCM19274_3924</name>
</gene>
<dbReference type="Gene3D" id="2.60.40.1120">
    <property type="entry name" value="Carboxypeptidase-like, regulatory domain"/>
    <property type="match status" value="1"/>
</dbReference>
<organism evidence="1 2">
    <name type="scientific">Algibacter lectus</name>
    <dbReference type="NCBI Taxonomy" id="221126"/>
    <lineage>
        <taxon>Bacteria</taxon>
        <taxon>Pseudomonadati</taxon>
        <taxon>Bacteroidota</taxon>
        <taxon>Flavobacteriia</taxon>
        <taxon>Flavobacteriales</taxon>
        <taxon>Flavobacteriaceae</taxon>
        <taxon>Algibacter</taxon>
    </lineage>
</organism>
<dbReference type="Proteomes" id="UP000029643">
    <property type="component" value="Unassembled WGS sequence"/>
</dbReference>
<accession>A0A090WVL1</accession>
<dbReference type="SUPFAM" id="SSF49452">
    <property type="entry name" value="Starch-binding domain-like"/>
    <property type="match status" value="1"/>
</dbReference>
<comment type="caution">
    <text evidence="1">The sequence shown here is derived from an EMBL/GenBank/DDBJ whole genome shotgun (WGS) entry which is preliminary data.</text>
</comment>
<keyword evidence="1" id="KW-0675">Receptor</keyword>
<name>A0A090WVL1_9FLAO</name>
<reference evidence="1 2" key="1">
    <citation type="journal article" date="2014" name="Genome Announc.">
        <title>Draft Genome Sequences of Marine Flavobacterium Algibacter lectus Strains SS8 and NR4.</title>
        <authorList>
            <person name="Takatani N."/>
            <person name="Nakanishi M."/>
            <person name="Meirelles P."/>
            <person name="Mino S."/>
            <person name="Suda W."/>
            <person name="Oshima K."/>
            <person name="Hattori M."/>
            <person name="Ohkuma M."/>
            <person name="Hosokawa M."/>
            <person name="Miyashita K."/>
            <person name="Thompson F.L."/>
            <person name="Niwa A."/>
            <person name="Sawabe T."/>
            <person name="Sawabe T."/>
        </authorList>
    </citation>
    <scope>NUCLEOTIDE SEQUENCE [LARGE SCALE GENOMIC DNA]</scope>
    <source>
        <strain evidence="2">JCM19274</strain>
    </source>
</reference>
<evidence type="ECO:0000313" key="2">
    <source>
        <dbReference type="Proteomes" id="UP000029643"/>
    </source>
</evidence>
<evidence type="ECO:0000313" key="1">
    <source>
        <dbReference type="EMBL" id="GAL81180.1"/>
    </source>
</evidence>
<dbReference type="AlphaFoldDB" id="A0A090WVL1"/>
<protein>
    <submittedName>
        <fullName evidence="1">TonB-dependent receptor</fullName>
    </submittedName>
</protein>
<sequence length="83" mass="9369">MAFSQNGDLYGNVKFDTKEPVLGAYIILKSSSFQKEANSDINGDFYFENIPYGNYTLQLHSLNAEVKTIDITINTSEKTLMLH</sequence>
<dbReference type="Pfam" id="PF13715">
    <property type="entry name" value="CarbopepD_reg_2"/>
    <property type="match status" value="1"/>
</dbReference>
<dbReference type="EMBL" id="BBNU01000014">
    <property type="protein sequence ID" value="GAL81180.1"/>
    <property type="molecule type" value="Genomic_DNA"/>
</dbReference>
<proteinExistence type="predicted"/>